<reference evidence="2" key="1">
    <citation type="submission" date="2022-01" db="EMBL/GenBank/DDBJ databases">
        <title>Genome Sequence Resource for Two Populations of Ditylenchus destructor, the Migratory Endoparasitic Phytonematode.</title>
        <authorList>
            <person name="Zhang H."/>
            <person name="Lin R."/>
            <person name="Xie B."/>
        </authorList>
    </citation>
    <scope>NUCLEOTIDE SEQUENCE</scope>
    <source>
        <strain evidence="2">BazhouSP</strain>
    </source>
</reference>
<keyword evidence="3" id="KW-1185">Reference proteome</keyword>
<dbReference type="AlphaFoldDB" id="A0AAD4NDS4"/>
<dbReference type="Gene3D" id="2.60.200.40">
    <property type="match status" value="1"/>
</dbReference>
<dbReference type="Pfam" id="PF00781">
    <property type="entry name" value="DAGK_cat"/>
    <property type="match status" value="1"/>
</dbReference>
<dbReference type="GO" id="GO:0016020">
    <property type="term" value="C:membrane"/>
    <property type="evidence" value="ECO:0007669"/>
    <property type="project" value="TreeGrafter"/>
</dbReference>
<dbReference type="InterPro" id="IPR050187">
    <property type="entry name" value="Lipid_Phosphate_FormReg"/>
</dbReference>
<dbReference type="Gene3D" id="3.40.50.10330">
    <property type="entry name" value="Probable inorganic polyphosphate/atp-NAD kinase, domain 1"/>
    <property type="match status" value="1"/>
</dbReference>
<gene>
    <name evidence="2" type="ORF">DdX_04919</name>
</gene>
<evidence type="ECO:0000259" key="1">
    <source>
        <dbReference type="PROSITE" id="PS50146"/>
    </source>
</evidence>
<dbReference type="SUPFAM" id="SSF111331">
    <property type="entry name" value="NAD kinase/diacylglycerol kinase-like"/>
    <property type="match status" value="1"/>
</dbReference>
<dbReference type="GO" id="GO:0001727">
    <property type="term" value="F:lipid kinase activity"/>
    <property type="evidence" value="ECO:0007669"/>
    <property type="project" value="TreeGrafter"/>
</dbReference>
<dbReference type="GO" id="GO:0046512">
    <property type="term" value="P:sphingosine biosynthetic process"/>
    <property type="evidence" value="ECO:0007669"/>
    <property type="project" value="TreeGrafter"/>
</dbReference>
<dbReference type="InterPro" id="IPR017438">
    <property type="entry name" value="ATP-NAD_kinase_N"/>
</dbReference>
<name>A0AAD4NDS4_9BILA</name>
<organism evidence="2 3">
    <name type="scientific">Ditylenchus destructor</name>
    <dbReference type="NCBI Taxonomy" id="166010"/>
    <lineage>
        <taxon>Eukaryota</taxon>
        <taxon>Metazoa</taxon>
        <taxon>Ecdysozoa</taxon>
        <taxon>Nematoda</taxon>
        <taxon>Chromadorea</taxon>
        <taxon>Rhabditida</taxon>
        <taxon>Tylenchina</taxon>
        <taxon>Tylenchomorpha</taxon>
        <taxon>Sphaerularioidea</taxon>
        <taxon>Anguinidae</taxon>
        <taxon>Anguininae</taxon>
        <taxon>Ditylenchus</taxon>
    </lineage>
</organism>
<dbReference type="GO" id="GO:0005737">
    <property type="term" value="C:cytoplasm"/>
    <property type="evidence" value="ECO:0007669"/>
    <property type="project" value="TreeGrafter"/>
</dbReference>
<dbReference type="PANTHER" id="PTHR12358:SF112">
    <property type="entry name" value="LD11247P-RELATED"/>
    <property type="match status" value="1"/>
</dbReference>
<dbReference type="InterPro" id="IPR016064">
    <property type="entry name" value="NAD/diacylglycerol_kinase_sf"/>
</dbReference>
<comment type="caution">
    <text evidence="2">The sequence shown here is derived from an EMBL/GenBank/DDBJ whole genome shotgun (WGS) entry which is preliminary data.</text>
</comment>
<keyword evidence="2" id="KW-0418">Kinase</keyword>
<evidence type="ECO:0000313" key="3">
    <source>
        <dbReference type="Proteomes" id="UP001201812"/>
    </source>
</evidence>
<sequence length="523" mass="58518">MNGTASRIYEGFIAEVDPIDKFSKEADCCVSWNTKHNFLHVTSVPKPFRIYLDEIVSAKQLGPENKMTLITYVINAGERQVKLFEITVKDFSNFKHEFCQRIQPAAPPHKPRNATPKVIVIINPFSGQQKALDFWLEHAEPIFKQANILYETGTTTARSHATKIAHEINLDDVQAIAIASGDGLVAEVILGLLTRKDKQRALKVPILHIPGGTGNGLAASVAFQSNEPFPPRGVFCKQMALMMTKPRYRPLRLYHTEMTDGGKIAHQPMFMSVTWGLIADIDLGSERFRWAGMIRYHIEAFIRIARLPTVSRYKGRISYLPVTDKTLLRKTMLKANANRELFGNKHFECTDVKEMSLEEFDSSQETGTITVEEAFTGTHILKEKVPNLTDPLPSNWEVIDSEFVFVSLTSMSHIGSDLPYTPCARLEEEVFYLSFVDWRTLKTRFHMAHLLITIDRCAHLAHACLQTIPVLACRVEPAAGAGGYVALDGEACEPGASFQVVSTSLQATVVARQGRENAQEISK</sequence>
<accession>A0AAD4NDS4</accession>
<evidence type="ECO:0000313" key="2">
    <source>
        <dbReference type="EMBL" id="KAI1720676.1"/>
    </source>
</evidence>
<dbReference type="SMART" id="SM00046">
    <property type="entry name" value="DAGKc"/>
    <property type="match status" value="1"/>
</dbReference>
<proteinExistence type="predicted"/>
<dbReference type="EMBL" id="JAKKPZ010000005">
    <property type="protein sequence ID" value="KAI1720676.1"/>
    <property type="molecule type" value="Genomic_DNA"/>
</dbReference>
<dbReference type="Proteomes" id="UP001201812">
    <property type="component" value="Unassembled WGS sequence"/>
</dbReference>
<dbReference type="PROSITE" id="PS50146">
    <property type="entry name" value="DAGK"/>
    <property type="match status" value="1"/>
</dbReference>
<dbReference type="PANTHER" id="PTHR12358">
    <property type="entry name" value="SPHINGOSINE KINASE"/>
    <property type="match status" value="1"/>
</dbReference>
<keyword evidence="2" id="KW-0808">Transferase</keyword>
<feature type="domain" description="DAGKc" evidence="1">
    <location>
        <begin position="113"/>
        <end position="221"/>
    </location>
</feature>
<protein>
    <submittedName>
        <fullName evidence="2">Diacylglycerol kinase catalytic domain-containing protein</fullName>
    </submittedName>
</protein>
<dbReference type="InterPro" id="IPR001206">
    <property type="entry name" value="Diacylglycerol_kinase_cat_dom"/>
</dbReference>